<protein>
    <submittedName>
        <fullName evidence="1">DUF488 domain-containing protein</fullName>
    </submittedName>
</protein>
<evidence type="ECO:0000313" key="2">
    <source>
        <dbReference type="Proteomes" id="UP000663088"/>
    </source>
</evidence>
<keyword evidence="2" id="KW-1185">Reference proteome</keyword>
<accession>A0ABX7PU34</accession>
<reference evidence="1 2" key="1">
    <citation type="submission" date="2020-12" db="EMBL/GenBank/DDBJ databases">
        <authorList>
            <person name="Awala S.I."/>
            <person name="Gwak J.-H."/>
            <person name="Kim S.-J."/>
            <person name="Rhee S.-K."/>
        </authorList>
    </citation>
    <scope>NUCLEOTIDE SEQUENCE [LARGE SCALE GENOMIC DNA]</scope>
    <source>
        <strain evidence="1 2">IT5</strain>
    </source>
</reference>
<dbReference type="InterPro" id="IPR007438">
    <property type="entry name" value="DUF488"/>
</dbReference>
<dbReference type="PIRSF" id="PIRSF024492">
    <property type="entry name" value="UCP024492"/>
    <property type="match status" value="1"/>
</dbReference>
<organism evidence="1 2">
    <name type="scientific">Candidatus Methylacidiphilum infernorum</name>
    <dbReference type="NCBI Taxonomy" id="511746"/>
    <lineage>
        <taxon>Bacteria</taxon>
        <taxon>Pseudomonadati</taxon>
        <taxon>Verrucomicrobiota</taxon>
        <taxon>Methylacidiphilae</taxon>
        <taxon>Methylacidiphilales</taxon>
        <taxon>Methylacidiphilaceae</taxon>
        <taxon>Methylacidiphilum (ex Ratnadevi et al. 2023)</taxon>
    </lineage>
</organism>
<name>A0ABX7PU34_9BACT</name>
<evidence type="ECO:0000313" key="1">
    <source>
        <dbReference type="EMBL" id="QSR86462.1"/>
    </source>
</evidence>
<dbReference type="InterPro" id="IPR014519">
    <property type="entry name" value="UCP024492"/>
</dbReference>
<dbReference type="PANTHER" id="PTHR39337">
    <property type="entry name" value="BLR5642 PROTEIN"/>
    <property type="match status" value="1"/>
</dbReference>
<gene>
    <name evidence="1" type="ORF">EM20IM_08180</name>
</gene>
<dbReference type="PANTHER" id="PTHR39337:SF1">
    <property type="entry name" value="BLR5642 PROTEIN"/>
    <property type="match status" value="1"/>
</dbReference>
<sequence>MSKNLFIIGKMIIKTIGHGTKTIEEFVGELKAAGVDFLYDVRSVPRSRHNPQFDKENLKAALEKESIGYRHLAEAGGFRHPRKDSLNWGWENESFRGFADYMATEKFSGALNQIVETARNKNVALMCAETLPWRCHRFLIADALVLQGIEVVHLFPMGKEKKHERTPWSKLYNGVLIYPKQEKN</sequence>
<dbReference type="Proteomes" id="UP000663088">
    <property type="component" value="Chromosome"/>
</dbReference>
<dbReference type="Pfam" id="PF04343">
    <property type="entry name" value="DUF488"/>
    <property type="match status" value="1"/>
</dbReference>
<proteinExistence type="predicted"/>
<dbReference type="EMBL" id="CP065956">
    <property type="protein sequence ID" value="QSR86462.1"/>
    <property type="molecule type" value="Genomic_DNA"/>
</dbReference>